<dbReference type="Proteomes" id="UP000003009">
    <property type="component" value="Unassembled WGS sequence"/>
</dbReference>
<dbReference type="EMBL" id="ACJW02000002">
    <property type="protein sequence ID" value="EEP69290.1"/>
    <property type="molecule type" value="Genomic_DNA"/>
</dbReference>
<evidence type="ECO:0000313" key="2">
    <source>
        <dbReference type="Proteomes" id="UP000003009"/>
    </source>
</evidence>
<keyword evidence="2" id="KW-1185">Reference proteome</keyword>
<dbReference type="STRING" id="629741.GCWU000324_01203"/>
<gene>
    <name evidence="1" type="ORF">GCWU000324_01203</name>
</gene>
<organism evidence="1 2">
    <name type="scientific">Kingella oralis ATCC 51147</name>
    <dbReference type="NCBI Taxonomy" id="629741"/>
    <lineage>
        <taxon>Bacteria</taxon>
        <taxon>Pseudomonadati</taxon>
        <taxon>Pseudomonadota</taxon>
        <taxon>Betaproteobacteria</taxon>
        <taxon>Neisseriales</taxon>
        <taxon>Neisseriaceae</taxon>
        <taxon>Kingella</taxon>
    </lineage>
</organism>
<reference evidence="1" key="1">
    <citation type="submission" date="2009-04" db="EMBL/GenBank/DDBJ databases">
        <authorList>
            <person name="Weinstock G."/>
            <person name="Sodergren E."/>
            <person name="Clifton S."/>
            <person name="Fulton L."/>
            <person name="Fulton B."/>
            <person name="Courtney L."/>
            <person name="Fronick C."/>
            <person name="Harrison M."/>
            <person name="Strong C."/>
            <person name="Farmer C."/>
            <person name="Delahaunty K."/>
            <person name="Markovic C."/>
            <person name="Hall O."/>
            <person name="Minx P."/>
            <person name="Tomlinson C."/>
            <person name="Mitreva M."/>
            <person name="Nelson J."/>
            <person name="Hou S."/>
            <person name="Wollam A."/>
            <person name="Pepin K.H."/>
            <person name="Johnson M."/>
            <person name="Bhonagiri V."/>
            <person name="Nash W.E."/>
            <person name="Warren W."/>
            <person name="Chinwalla A."/>
            <person name="Mardis E.R."/>
            <person name="Wilson R.K."/>
        </authorList>
    </citation>
    <scope>NUCLEOTIDE SEQUENCE [LARGE SCALE GENOMIC DNA]</scope>
    <source>
        <strain evidence="1">ATCC 51147</strain>
    </source>
</reference>
<protein>
    <submittedName>
        <fullName evidence="1">Uncharacterized protein</fullName>
    </submittedName>
</protein>
<dbReference type="HOGENOM" id="CLU_2898222_0_0_4"/>
<accession>C4GGD5</accession>
<proteinExistence type="predicted"/>
<sequence length="62" mass="7145">MRLGRGFCIFRLPIHNQKVADFSIFGGAGWLLCHKSFCLMQPENIPSFHLAYTGLLHIRQTR</sequence>
<comment type="caution">
    <text evidence="1">The sequence shown here is derived from an EMBL/GenBank/DDBJ whole genome shotgun (WGS) entry which is preliminary data.</text>
</comment>
<dbReference type="AlphaFoldDB" id="C4GGD5"/>
<name>C4GGD5_9NEIS</name>
<evidence type="ECO:0000313" key="1">
    <source>
        <dbReference type="EMBL" id="EEP69290.1"/>
    </source>
</evidence>